<dbReference type="PANTHER" id="PTHR43096">
    <property type="entry name" value="DNAJ HOMOLOG 1, MITOCHONDRIAL-RELATED"/>
    <property type="match status" value="1"/>
</dbReference>
<feature type="binding site" evidence="8">
    <location>
        <position position="199"/>
    </location>
    <ligand>
        <name>Zn(2+)</name>
        <dbReference type="ChEBI" id="CHEBI:29105"/>
        <label>2</label>
    </ligand>
</feature>
<organism evidence="12 13">
    <name type="scientific">Candidatus Kaiserbacteria bacterium RIFCSPLOWO2_01_FULL_52_12b</name>
    <dbReference type="NCBI Taxonomy" id="1798509"/>
    <lineage>
        <taxon>Bacteria</taxon>
        <taxon>Candidatus Kaiseribacteriota</taxon>
    </lineage>
</organism>
<dbReference type="FunFam" id="2.60.260.20:FF:000013">
    <property type="entry name" value="DnaJ subfamily B member 11"/>
    <property type="match status" value="1"/>
</dbReference>
<dbReference type="Pfam" id="PF00684">
    <property type="entry name" value="DnaJ_CXXCXGXG"/>
    <property type="match status" value="1"/>
</dbReference>
<reference evidence="12 13" key="1">
    <citation type="journal article" date="2016" name="Nat. Commun.">
        <title>Thousands of microbial genomes shed light on interconnected biogeochemical processes in an aquifer system.</title>
        <authorList>
            <person name="Anantharaman K."/>
            <person name="Brown C.T."/>
            <person name="Hug L.A."/>
            <person name="Sharon I."/>
            <person name="Castelle C.J."/>
            <person name="Probst A.J."/>
            <person name="Thomas B.C."/>
            <person name="Singh A."/>
            <person name="Wilkins M.J."/>
            <person name="Karaoz U."/>
            <person name="Brodie E.L."/>
            <person name="Williams K.H."/>
            <person name="Hubbard S.S."/>
            <person name="Banfield J.F."/>
        </authorList>
    </citation>
    <scope>NUCLEOTIDE SEQUENCE [LARGE SCALE GENOMIC DNA]</scope>
</reference>
<dbReference type="CDD" id="cd10747">
    <property type="entry name" value="DnaJ_C"/>
    <property type="match status" value="1"/>
</dbReference>
<comment type="subcellular location">
    <subcellularLocation>
        <location evidence="8">Cytoplasm</location>
    </subcellularLocation>
</comment>
<comment type="domain">
    <text evidence="8">The J domain is necessary and sufficient to stimulate DnaK ATPase activity. Zinc center 1 plays an important role in the autonomous, DnaK-independent chaperone activity of DnaJ. Zinc center 2 is essential for interaction with DnaK and for DnaJ activity.</text>
</comment>
<dbReference type="InterPro" id="IPR012724">
    <property type="entry name" value="DnaJ"/>
</dbReference>
<dbReference type="SUPFAM" id="SSF46565">
    <property type="entry name" value="Chaperone J-domain"/>
    <property type="match status" value="1"/>
</dbReference>
<evidence type="ECO:0000313" key="12">
    <source>
        <dbReference type="EMBL" id="OGG78564.1"/>
    </source>
</evidence>
<keyword evidence="1 8" id="KW-0479">Metal-binding</keyword>
<feature type="binding site" evidence="8">
    <location>
        <position position="213"/>
    </location>
    <ligand>
        <name>Zn(2+)</name>
        <dbReference type="ChEBI" id="CHEBI:29105"/>
        <label>1</label>
    </ligand>
</feature>
<dbReference type="InterPro" id="IPR001623">
    <property type="entry name" value="DnaJ_domain"/>
</dbReference>
<feature type="binding site" evidence="8">
    <location>
        <position position="202"/>
    </location>
    <ligand>
        <name>Zn(2+)</name>
        <dbReference type="ChEBI" id="CHEBI:29105"/>
        <label>2</label>
    </ligand>
</feature>
<dbReference type="InterPro" id="IPR001305">
    <property type="entry name" value="HSP_DnaJ_Cys-rich_dom"/>
</dbReference>
<dbReference type="Gene3D" id="1.10.287.110">
    <property type="entry name" value="DnaJ domain"/>
    <property type="match status" value="1"/>
</dbReference>
<comment type="similarity">
    <text evidence="6 8">Belongs to the DnaJ family.</text>
</comment>
<feature type="domain" description="J" evidence="10">
    <location>
        <begin position="4"/>
        <end position="66"/>
    </location>
</feature>
<dbReference type="SMART" id="SM00271">
    <property type="entry name" value="DnaJ"/>
    <property type="match status" value="1"/>
</dbReference>
<dbReference type="InterPro" id="IPR036869">
    <property type="entry name" value="J_dom_sf"/>
</dbReference>
<feature type="repeat" description="CXXCXGXG motif" evidence="8">
    <location>
        <begin position="199"/>
        <end position="206"/>
    </location>
</feature>
<dbReference type="SUPFAM" id="SSF57938">
    <property type="entry name" value="DnaJ/Hsp40 cysteine-rich domain"/>
    <property type="match status" value="1"/>
</dbReference>
<dbReference type="HAMAP" id="MF_01152">
    <property type="entry name" value="DnaJ"/>
    <property type="match status" value="1"/>
</dbReference>
<feature type="binding site" evidence="8">
    <location>
        <position position="176"/>
    </location>
    <ligand>
        <name>Zn(2+)</name>
        <dbReference type="ChEBI" id="CHEBI:29105"/>
        <label>2</label>
    </ligand>
</feature>
<dbReference type="InterPro" id="IPR036410">
    <property type="entry name" value="HSP_DnaJ_Cys-rich_dom_sf"/>
</dbReference>
<dbReference type="CDD" id="cd10719">
    <property type="entry name" value="DnaJ_zf"/>
    <property type="match status" value="1"/>
</dbReference>
<keyword evidence="8" id="KW-0235">DNA replication</keyword>
<dbReference type="AlphaFoldDB" id="A0A1F6EY51"/>
<dbReference type="GO" id="GO:0005524">
    <property type="term" value="F:ATP binding"/>
    <property type="evidence" value="ECO:0007669"/>
    <property type="project" value="InterPro"/>
</dbReference>
<dbReference type="Gene3D" id="2.10.230.10">
    <property type="entry name" value="Heat shock protein DnaJ, cysteine-rich domain"/>
    <property type="match status" value="1"/>
</dbReference>
<dbReference type="Pfam" id="PF00226">
    <property type="entry name" value="DnaJ"/>
    <property type="match status" value="1"/>
</dbReference>
<accession>A0A1F6EY51</accession>
<keyword evidence="3 8" id="KW-0863">Zinc-finger</keyword>
<dbReference type="PRINTS" id="PR00625">
    <property type="entry name" value="JDOMAIN"/>
</dbReference>
<name>A0A1F6EY51_9BACT</name>
<dbReference type="GO" id="GO:0051082">
    <property type="term" value="F:unfolded protein binding"/>
    <property type="evidence" value="ECO:0007669"/>
    <property type="project" value="UniProtKB-UniRule"/>
</dbReference>
<dbReference type="GO" id="GO:0006260">
    <property type="term" value="P:DNA replication"/>
    <property type="evidence" value="ECO:0007669"/>
    <property type="project" value="UniProtKB-KW"/>
</dbReference>
<dbReference type="GO" id="GO:0005737">
    <property type="term" value="C:cytoplasm"/>
    <property type="evidence" value="ECO:0007669"/>
    <property type="project" value="UniProtKB-SubCell"/>
</dbReference>
<dbReference type="PROSITE" id="PS51188">
    <property type="entry name" value="ZF_CR"/>
    <property type="match status" value="1"/>
</dbReference>
<evidence type="ECO:0000256" key="1">
    <source>
        <dbReference type="ARBA" id="ARBA00022723"/>
    </source>
</evidence>
<evidence type="ECO:0000259" key="10">
    <source>
        <dbReference type="PROSITE" id="PS50076"/>
    </source>
</evidence>
<feature type="domain" description="CR-type" evidence="11">
    <location>
        <begin position="143"/>
        <end position="225"/>
    </location>
</feature>
<keyword evidence="8" id="KW-0963">Cytoplasm</keyword>
<keyword evidence="2 8" id="KW-0677">Repeat</keyword>
<gene>
    <name evidence="8" type="primary">dnaJ</name>
    <name evidence="12" type="ORF">A3A36_00270</name>
</gene>
<feature type="binding site" evidence="8">
    <location>
        <position position="216"/>
    </location>
    <ligand>
        <name>Zn(2+)</name>
        <dbReference type="ChEBI" id="CHEBI:29105"/>
        <label>1</label>
    </ligand>
</feature>
<evidence type="ECO:0000256" key="6">
    <source>
        <dbReference type="ARBA" id="ARBA00061004"/>
    </source>
</evidence>
<feature type="repeat" description="CXXCXGXG motif" evidence="8">
    <location>
        <begin position="213"/>
        <end position="220"/>
    </location>
</feature>
<evidence type="ECO:0000259" key="11">
    <source>
        <dbReference type="PROSITE" id="PS51188"/>
    </source>
</evidence>
<feature type="binding site" evidence="8">
    <location>
        <position position="156"/>
    </location>
    <ligand>
        <name>Zn(2+)</name>
        <dbReference type="ChEBI" id="CHEBI:29105"/>
        <label>1</label>
    </ligand>
</feature>
<feature type="repeat" description="CXXCXGXG motif" evidence="8">
    <location>
        <begin position="156"/>
        <end position="163"/>
    </location>
</feature>
<keyword evidence="5 8" id="KW-0143">Chaperone</keyword>
<keyword evidence="4 8" id="KW-0862">Zinc</keyword>
<dbReference type="PROSITE" id="PS00636">
    <property type="entry name" value="DNAJ_1"/>
    <property type="match status" value="1"/>
</dbReference>
<sequence length="363" mass="39336">MTKDYYNVLGVDKKATPDDIKKAFRKLAHKYHPDKGGTDEAKFKEITEAYSVLIDEKKRREYDTYGQAFAGGHGPSVGGHGNPFGGFDFSGFQQGFGNGGVEFDFGDIFGDIFGGGRSQQTRTPRGRDISMDLEISFKDAAFGTSRNVLIAKVSTCALCRGTGAKSGTELETCKTCNGSGRIHETRHSILGQFTSVRTCDVCEGSGKVPKEKCPECRGRGARRKEEEVRIHIPVGIDNGEMIRMPGQGEAIKAGVAGDLYVKVHVKPHPTFRREGSNLIMDLPVKLTDALLGTTVSIESLEGKTLEVKIPPMKRAEELLRVAGKGIPGDGGRGDLIIRLEVALPHKLSGKAHKSIEDLKSEGL</sequence>
<dbReference type="Proteomes" id="UP000178811">
    <property type="component" value="Unassembled WGS sequence"/>
</dbReference>
<evidence type="ECO:0000256" key="9">
    <source>
        <dbReference type="PROSITE-ProRule" id="PRU00546"/>
    </source>
</evidence>
<dbReference type="GO" id="GO:0042026">
    <property type="term" value="P:protein refolding"/>
    <property type="evidence" value="ECO:0007669"/>
    <property type="project" value="TreeGrafter"/>
</dbReference>
<evidence type="ECO:0000256" key="8">
    <source>
        <dbReference type="HAMAP-Rule" id="MF_01152"/>
    </source>
</evidence>
<dbReference type="GO" id="GO:0009408">
    <property type="term" value="P:response to heat"/>
    <property type="evidence" value="ECO:0007669"/>
    <property type="project" value="InterPro"/>
</dbReference>
<protein>
    <recommendedName>
        <fullName evidence="7 8">Chaperone protein DnaJ</fullName>
    </recommendedName>
</protein>
<dbReference type="NCBIfam" id="TIGR02349">
    <property type="entry name" value="DnaJ_bact"/>
    <property type="match status" value="1"/>
</dbReference>
<feature type="zinc finger region" description="CR-type" evidence="9">
    <location>
        <begin position="143"/>
        <end position="225"/>
    </location>
</feature>
<dbReference type="InterPro" id="IPR018253">
    <property type="entry name" value="DnaJ_domain_CS"/>
</dbReference>
<dbReference type="GO" id="GO:0031072">
    <property type="term" value="F:heat shock protein binding"/>
    <property type="evidence" value="ECO:0007669"/>
    <property type="project" value="InterPro"/>
</dbReference>
<comment type="caution">
    <text evidence="12">The sequence shown here is derived from an EMBL/GenBank/DDBJ whole genome shotgun (WGS) entry which is preliminary data.</text>
</comment>
<comment type="subunit">
    <text evidence="8">Homodimer.</text>
</comment>
<dbReference type="GO" id="GO:0008270">
    <property type="term" value="F:zinc ion binding"/>
    <property type="evidence" value="ECO:0007669"/>
    <property type="project" value="UniProtKB-UniRule"/>
</dbReference>
<evidence type="ECO:0000256" key="2">
    <source>
        <dbReference type="ARBA" id="ARBA00022737"/>
    </source>
</evidence>
<evidence type="ECO:0000313" key="13">
    <source>
        <dbReference type="Proteomes" id="UP000178811"/>
    </source>
</evidence>
<dbReference type="PANTHER" id="PTHR43096:SF52">
    <property type="entry name" value="DNAJ HOMOLOG 1, MITOCHONDRIAL-RELATED"/>
    <property type="match status" value="1"/>
</dbReference>
<dbReference type="Gene3D" id="2.60.260.20">
    <property type="entry name" value="Urease metallochaperone UreE, N-terminal domain"/>
    <property type="match status" value="2"/>
</dbReference>
<comment type="cofactor">
    <cofactor evidence="8">
        <name>Zn(2+)</name>
        <dbReference type="ChEBI" id="CHEBI:29105"/>
    </cofactor>
    <text evidence="8">Binds 2 Zn(2+) ions per monomer.</text>
</comment>
<dbReference type="PROSITE" id="PS50076">
    <property type="entry name" value="DNAJ_2"/>
    <property type="match status" value="1"/>
</dbReference>
<dbReference type="NCBIfam" id="NF008035">
    <property type="entry name" value="PRK10767.1"/>
    <property type="match status" value="1"/>
</dbReference>
<dbReference type="FunFam" id="2.10.230.10:FF:000002">
    <property type="entry name" value="Molecular chaperone DnaJ"/>
    <property type="match status" value="1"/>
</dbReference>
<feature type="binding site" evidence="8">
    <location>
        <position position="173"/>
    </location>
    <ligand>
        <name>Zn(2+)</name>
        <dbReference type="ChEBI" id="CHEBI:29105"/>
        <label>2</label>
    </ligand>
</feature>
<evidence type="ECO:0000256" key="3">
    <source>
        <dbReference type="ARBA" id="ARBA00022771"/>
    </source>
</evidence>
<dbReference type="CDD" id="cd06257">
    <property type="entry name" value="DnaJ"/>
    <property type="match status" value="1"/>
</dbReference>
<dbReference type="InterPro" id="IPR002939">
    <property type="entry name" value="DnaJ_C"/>
</dbReference>
<dbReference type="Pfam" id="PF01556">
    <property type="entry name" value="DnaJ_C"/>
    <property type="match status" value="1"/>
</dbReference>
<dbReference type="SUPFAM" id="SSF49493">
    <property type="entry name" value="HSP40/DnaJ peptide-binding domain"/>
    <property type="match status" value="2"/>
</dbReference>
<dbReference type="EMBL" id="MFLW01000005">
    <property type="protein sequence ID" value="OGG78564.1"/>
    <property type="molecule type" value="Genomic_DNA"/>
</dbReference>
<evidence type="ECO:0000256" key="4">
    <source>
        <dbReference type="ARBA" id="ARBA00022833"/>
    </source>
</evidence>
<keyword evidence="8" id="KW-0346">Stress response</keyword>
<proteinExistence type="inferred from homology"/>
<evidence type="ECO:0000256" key="7">
    <source>
        <dbReference type="ARBA" id="ARBA00067609"/>
    </source>
</evidence>
<dbReference type="InterPro" id="IPR008971">
    <property type="entry name" value="HSP40/DnaJ_pept-bd"/>
</dbReference>
<feature type="repeat" description="CXXCXGXG motif" evidence="8">
    <location>
        <begin position="173"/>
        <end position="180"/>
    </location>
</feature>
<feature type="binding site" evidence="8">
    <location>
        <position position="159"/>
    </location>
    <ligand>
        <name>Zn(2+)</name>
        <dbReference type="ChEBI" id="CHEBI:29105"/>
        <label>1</label>
    </ligand>
</feature>
<evidence type="ECO:0000256" key="5">
    <source>
        <dbReference type="ARBA" id="ARBA00023186"/>
    </source>
</evidence>
<comment type="function">
    <text evidence="8">Participates actively in the response to hyperosmotic and heat shock by preventing the aggregation of stress-denatured proteins and by disaggregating proteins, also in an autonomous, DnaK-independent fashion. Unfolded proteins bind initially to DnaJ; upon interaction with the DnaJ-bound protein, DnaK hydrolyzes its bound ATP, resulting in the formation of a stable complex. GrpE releases ADP from DnaK; ATP binding to DnaK triggers the release of the substrate protein, thus completing the reaction cycle. Several rounds of ATP-dependent interactions between DnaJ, DnaK and GrpE are required for fully efficient folding. Also involved, together with DnaK and GrpE, in the DNA replication of plasmids through activation of initiation proteins.</text>
</comment>